<feature type="transmembrane region" description="Helical" evidence="1">
    <location>
        <begin position="146"/>
        <end position="165"/>
    </location>
</feature>
<evidence type="ECO:0000313" key="2">
    <source>
        <dbReference type="EMBL" id="MBK1817095.1"/>
    </source>
</evidence>
<feature type="transmembrane region" description="Helical" evidence="1">
    <location>
        <begin position="108"/>
        <end position="140"/>
    </location>
</feature>
<dbReference type="EMBL" id="JAENIK010000012">
    <property type="protein sequence ID" value="MBK1817095.1"/>
    <property type="molecule type" value="Genomic_DNA"/>
</dbReference>
<dbReference type="Proteomes" id="UP000600139">
    <property type="component" value="Unassembled WGS sequence"/>
</dbReference>
<sequence length="452" mass="46430">MDLPIAMLSPNGLLLLALAAIIGLIVLIARFKCNAFIALMIASLVVGVGSGMPLPGISKSFQEGVGNTLGFLAMIIGLGTILGKLLAESGAAEVIANRMVNLLGIKRLDYAVMLVAFLVGISVFFGVGIVLLGPIAFMLARQTKTPILYLALPLAAGLSVAHGLIPPHPGPMVAIGKIGADTGKTILWSIAVGLPTALITGPFLARWVAPRVPVAIGGLGAEASGKAAAPRPPGFALSIFTMLLPVLLMLVATAADVSLPPENTVRQVADFIGAPVVAMLIAVVFSFWAFGTHCGLKGGEILKFTEQCVGPAASIFLVVGAGGGFSKVLEHSGVAKAIADLAVQIPVTPILLGWIIAGLLRIAVGSATVSITMAAGLMLPVVEARPDTNRELLVLAMGAGSLILSHVNDSGFWFVKEYLGMSISQTLKTWTVVETGIAVVSIVIILLANAVI</sequence>
<evidence type="ECO:0000256" key="1">
    <source>
        <dbReference type="SAM" id="Phobius"/>
    </source>
</evidence>
<feature type="transmembrane region" description="Helical" evidence="1">
    <location>
        <begin position="309"/>
        <end position="325"/>
    </location>
</feature>
<keyword evidence="1" id="KW-0812">Transmembrane</keyword>
<feature type="transmembrane region" description="Helical" evidence="1">
    <location>
        <begin position="69"/>
        <end position="87"/>
    </location>
</feature>
<keyword evidence="1" id="KW-0472">Membrane</keyword>
<feature type="transmembrane region" description="Helical" evidence="1">
    <location>
        <begin position="427"/>
        <end position="451"/>
    </location>
</feature>
<feature type="transmembrane region" description="Helical" evidence="1">
    <location>
        <begin position="337"/>
        <end position="356"/>
    </location>
</feature>
<dbReference type="GO" id="GO:0005886">
    <property type="term" value="C:plasma membrane"/>
    <property type="evidence" value="ECO:0007669"/>
    <property type="project" value="TreeGrafter"/>
</dbReference>
<feature type="transmembrane region" description="Helical" evidence="1">
    <location>
        <begin position="12"/>
        <end position="29"/>
    </location>
</feature>
<reference evidence="2" key="1">
    <citation type="submission" date="2021-01" db="EMBL/GenBank/DDBJ databases">
        <title>Modified the classification status of verrucomicrobia.</title>
        <authorList>
            <person name="Feng X."/>
        </authorList>
    </citation>
    <scope>NUCLEOTIDE SEQUENCE</scope>
    <source>
        <strain evidence="2">JCM 18052</strain>
    </source>
</reference>
<keyword evidence="3" id="KW-1185">Reference proteome</keyword>
<dbReference type="NCBIfam" id="TIGR00791">
    <property type="entry name" value="gntP"/>
    <property type="match status" value="1"/>
</dbReference>
<feature type="transmembrane region" description="Helical" evidence="1">
    <location>
        <begin position="186"/>
        <end position="205"/>
    </location>
</feature>
<feature type="transmembrane region" description="Helical" evidence="1">
    <location>
        <begin position="394"/>
        <end position="415"/>
    </location>
</feature>
<dbReference type="GO" id="GO:0015128">
    <property type="term" value="F:gluconate transmembrane transporter activity"/>
    <property type="evidence" value="ECO:0007669"/>
    <property type="project" value="InterPro"/>
</dbReference>
<gene>
    <name evidence="2" type="ORF">JIN84_15860</name>
</gene>
<feature type="transmembrane region" description="Helical" evidence="1">
    <location>
        <begin position="235"/>
        <end position="259"/>
    </location>
</feature>
<name>A0A934R7X6_9BACT</name>
<dbReference type="PANTHER" id="PTHR30354">
    <property type="entry name" value="GNT FAMILY GLUCONATE TRANSPORTER"/>
    <property type="match status" value="1"/>
</dbReference>
<dbReference type="AlphaFoldDB" id="A0A934R7X6"/>
<accession>A0A934R7X6</accession>
<protein>
    <submittedName>
        <fullName evidence="2">Permease DsdX</fullName>
    </submittedName>
</protein>
<evidence type="ECO:0000313" key="3">
    <source>
        <dbReference type="Proteomes" id="UP000600139"/>
    </source>
</evidence>
<dbReference type="Pfam" id="PF02447">
    <property type="entry name" value="GntP_permease"/>
    <property type="match status" value="1"/>
</dbReference>
<dbReference type="PANTHER" id="PTHR30354:SF26">
    <property type="entry name" value="TRANSPORTER, PUTATIVE-RELATED"/>
    <property type="match status" value="1"/>
</dbReference>
<comment type="caution">
    <text evidence="2">The sequence shown here is derived from an EMBL/GenBank/DDBJ whole genome shotgun (WGS) entry which is preliminary data.</text>
</comment>
<organism evidence="2 3">
    <name type="scientific">Luteolibacter yonseiensis</name>
    <dbReference type="NCBI Taxonomy" id="1144680"/>
    <lineage>
        <taxon>Bacteria</taxon>
        <taxon>Pseudomonadati</taxon>
        <taxon>Verrucomicrobiota</taxon>
        <taxon>Verrucomicrobiia</taxon>
        <taxon>Verrucomicrobiales</taxon>
        <taxon>Verrucomicrobiaceae</taxon>
        <taxon>Luteolibacter</taxon>
    </lineage>
</organism>
<dbReference type="PIRSF" id="PIRSF002746">
    <property type="entry name" value="Gluconate_transporter"/>
    <property type="match status" value="1"/>
</dbReference>
<dbReference type="InterPro" id="IPR003474">
    <property type="entry name" value="Glcn_transporter"/>
</dbReference>
<keyword evidence="1" id="KW-1133">Transmembrane helix</keyword>
<feature type="transmembrane region" description="Helical" evidence="1">
    <location>
        <begin position="271"/>
        <end position="289"/>
    </location>
</feature>
<proteinExistence type="predicted"/>
<feature type="transmembrane region" description="Helical" evidence="1">
    <location>
        <begin position="36"/>
        <end position="57"/>
    </location>
</feature>